<dbReference type="Pfam" id="PF00005">
    <property type="entry name" value="ABC_tran"/>
    <property type="match status" value="1"/>
</dbReference>
<dbReference type="RefSeq" id="WP_006807197.1">
    <property type="nucleotide sequence ID" value="NZ_AP019822.1"/>
</dbReference>
<dbReference type="Proteomes" id="UP000321606">
    <property type="component" value="Chromosome"/>
</dbReference>
<dbReference type="PROSITE" id="PS00211">
    <property type="entry name" value="ABC_TRANSPORTER_1"/>
    <property type="match status" value="1"/>
</dbReference>
<dbReference type="GO" id="GO:0140359">
    <property type="term" value="F:ABC-type transporter activity"/>
    <property type="evidence" value="ECO:0007669"/>
    <property type="project" value="UniProtKB-ARBA"/>
</dbReference>
<dbReference type="SMART" id="SM00382">
    <property type="entry name" value="AAA"/>
    <property type="match status" value="1"/>
</dbReference>
<reference evidence="1 2" key="1">
    <citation type="submission" date="2019-07" db="EMBL/GenBank/DDBJ databases">
        <title>Complete Genome Sequence of Leptotrichia goodfellowii Strain JCM 16774.</title>
        <authorList>
            <person name="Watanabe S."/>
            <person name="Cui L."/>
        </authorList>
    </citation>
    <scope>NUCLEOTIDE SEQUENCE [LARGE SCALE GENOMIC DNA]</scope>
    <source>
        <strain evidence="1 2">JCM16774</strain>
    </source>
</reference>
<dbReference type="AlphaFoldDB" id="A0A510JGW6"/>
<dbReference type="InterPro" id="IPR008995">
    <property type="entry name" value="Mo/tungstate-bd_C_term_dom"/>
</dbReference>
<dbReference type="OrthoDB" id="95612at2"/>
<dbReference type="InterPro" id="IPR013611">
    <property type="entry name" value="Transp-assoc_OB_typ2"/>
</dbReference>
<dbReference type="SUPFAM" id="SSF50331">
    <property type="entry name" value="MOP-like"/>
    <property type="match status" value="1"/>
</dbReference>
<dbReference type="FunFam" id="3.40.50.300:FF:000042">
    <property type="entry name" value="Maltose/maltodextrin ABC transporter, ATP-binding protein"/>
    <property type="match status" value="1"/>
</dbReference>
<dbReference type="Gene3D" id="2.40.50.100">
    <property type="match status" value="1"/>
</dbReference>
<organism evidence="1 2">
    <name type="scientific">Pseudoleptotrichia goodfellowii</name>
    <dbReference type="NCBI Taxonomy" id="157692"/>
    <lineage>
        <taxon>Bacteria</taxon>
        <taxon>Fusobacteriati</taxon>
        <taxon>Fusobacteriota</taxon>
        <taxon>Fusobacteriia</taxon>
        <taxon>Fusobacteriales</taxon>
        <taxon>Leptotrichiaceae</taxon>
        <taxon>Pseudoleptotrichia</taxon>
    </lineage>
</organism>
<dbReference type="InterPro" id="IPR017871">
    <property type="entry name" value="ABC_transporter-like_CS"/>
</dbReference>
<protein>
    <submittedName>
        <fullName evidence="1">Spermidine/putrescine ABC transporter ATPase</fullName>
    </submittedName>
</protein>
<gene>
    <name evidence="1" type="ORF">JCM16774_2132</name>
</gene>
<dbReference type="GO" id="GO:0043190">
    <property type="term" value="C:ATP-binding cassette (ABC) transporter complex"/>
    <property type="evidence" value="ECO:0007669"/>
    <property type="project" value="InterPro"/>
</dbReference>
<accession>A0A510JGW6</accession>
<dbReference type="InterPro" id="IPR027417">
    <property type="entry name" value="P-loop_NTPase"/>
</dbReference>
<sequence>MSESKSLIIKNLTKTFITKTRRVEAVKNVNLSINSGEFICLLGPSGCGKTTVLRMIAGFEIPTSGSIEIGGKDIAYLTPDKRGISMVFQNYALFPHMNVYDNIAYGLKLQKKGKQEIDERVKKILQLMKMEDFAERVPSQMSGGQQQRVSLARALIMNSSVLLFDEPLSNLDAKLRLHMRDEIRKLQQEVGITSIYVTHDQAEAMALSDKIILMRDGEIIQVGSPTEIYQKPNSEFVAKFIGRANILNAEILEKHSNFTKIKLLNSEYNVPETTTHNVGDNIKIVVRPESMDFSKNSNTLKVVKSVFMGENHEYEVQSENEIIEIILSNPHGKEIKKVGEMLTFGIDEEAIHIL</sequence>
<dbReference type="Gene3D" id="3.40.50.300">
    <property type="entry name" value="P-loop containing nucleotide triphosphate hydrolases"/>
    <property type="match status" value="1"/>
</dbReference>
<dbReference type="Pfam" id="PF08402">
    <property type="entry name" value="TOBE_2"/>
    <property type="match status" value="1"/>
</dbReference>
<dbReference type="STRING" id="714315.GCA_000516535_02127"/>
<dbReference type="InterPro" id="IPR003439">
    <property type="entry name" value="ABC_transporter-like_ATP-bd"/>
</dbReference>
<dbReference type="PROSITE" id="PS50893">
    <property type="entry name" value="ABC_TRANSPORTER_2"/>
    <property type="match status" value="1"/>
</dbReference>
<dbReference type="InterPro" id="IPR003593">
    <property type="entry name" value="AAA+_ATPase"/>
</dbReference>
<dbReference type="GO" id="GO:0016887">
    <property type="term" value="F:ATP hydrolysis activity"/>
    <property type="evidence" value="ECO:0007669"/>
    <property type="project" value="InterPro"/>
</dbReference>
<dbReference type="PANTHER" id="PTHR42781">
    <property type="entry name" value="SPERMIDINE/PUTRESCINE IMPORT ATP-BINDING PROTEIN POTA"/>
    <property type="match status" value="1"/>
</dbReference>
<dbReference type="GO" id="GO:0005524">
    <property type="term" value="F:ATP binding"/>
    <property type="evidence" value="ECO:0007669"/>
    <property type="project" value="InterPro"/>
</dbReference>
<evidence type="ECO:0000313" key="1">
    <source>
        <dbReference type="EMBL" id="BBM37173.1"/>
    </source>
</evidence>
<dbReference type="PANTHER" id="PTHR42781:SF4">
    <property type="entry name" value="SPERMIDINE_PUTRESCINE IMPORT ATP-BINDING PROTEIN POTA"/>
    <property type="match status" value="1"/>
</dbReference>
<evidence type="ECO:0000313" key="2">
    <source>
        <dbReference type="Proteomes" id="UP000321606"/>
    </source>
</evidence>
<proteinExistence type="predicted"/>
<name>A0A510JGW6_9FUSO</name>
<dbReference type="SUPFAM" id="SSF52540">
    <property type="entry name" value="P-loop containing nucleoside triphosphate hydrolases"/>
    <property type="match status" value="1"/>
</dbReference>
<dbReference type="KEGG" id="lgo:JCM16774_2132"/>
<dbReference type="InterPro" id="IPR050093">
    <property type="entry name" value="ABC_SmlMolc_Importer"/>
</dbReference>
<dbReference type="EMBL" id="AP019822">
    <property type="protein sequence ID" value="BBM37173.1"/>
    <property type="molecule type" value="Genomic_DNA"/>
</dbReference>